<reference evidence="1" key="1">
    <citation type="submission" date="2023-04" db="EMBL/GenBank/DDBJ databases">
        <title>Draft Genome sequencing of Naganishia species isolated from polar environments using Oxford Nanopore Technology.</title>
        <authorList>
            <person name="Leo P."/>
            <person name="Venkateswaran K."/>
        </authorList>
    </citation>
    <scope>NUCLEOTIDE SEQUENCE</scope>
    <source>
        <strain evidence="1">MNA-CCFEE 5423</strain>
    </source>
</reference>
<dbReference type="EMBL" id="JASBWT010000006">
    <property type="protein sequence ID" value="KAJ9103997.1"/>
    <property type="molecule type" value="Genomic_DNA"/>
</dbReference>
<sequence>MVRSITDSLTTATGYNVTGLYERAQSGEAFDRNSDASDGFIRLTDDNFDEQVVYERLDLAHDKVTEDERVWFFFVHGPPKDPASFVFWDAINNASIINRHPANHIRGLKWGRIDFLTELELTTRWMIFKPPMLVFATKRATELRFVNSRQMAANGTIIHRFLKEEMWRNLPVWQSRYGPGGDRAWMPTVYIKVNKLWSRLTDRIPSWLLVIISGMITQSMLSLMHRGNANKNVKDANTEKVQVAAIEPVSNAPVTVSAKTSDVEVKAAMPKVRKETKKSK</sequence>
<evidence type="ECO:0000313" key="1">
    <source>
        <dbReference type="EMBL" id="KAJ9103997.1"/>
    </source>
</evidence>
<gene>
    <name evidence="1" type="ORF">QFC21_002460</name>
</gene>
<name>A0ACC2W024_9TREE</name>
<organism evidence="1 2">
    <name type="scientific">Naganishia friedmannii</name>
    <dbReference type="NCBI Taxonomy" id="89922"/>
    <lineage>
        <taxon>Eukaryota</taxon>
        <taxon>Fungi</taxon>
        <taxon>Dikarya</taxon>
        <taxon>Basidiomycota</taxon>
        <taxon>Agaricomycotina</taxon>
        <taxon>Tremellomycetes</taxon>
        <taxon>Filobasidiales</taxon>
        <taxon>Filobasidiaceae</taxon>
        <taxon>Naganishia</taxon>
    </lineage>
</organism>
<comment type="caution">
    <text evidence="1">The sequence shown here is derived from an EMBL/GenBank/DDBJ whole genome shotgun (WGS) entry which is preliminary data.</text>
</comment>
<protein>
    <submittedName>
        <fullName evidence="1">Uncharacterized protein</fullName>
    </submittedName>
</protein>
<dbReference type="Proteomes" id="UP001227268">
    <property type="component" value="Unassembled WGS sequence"/>
</dbReference>
<evidence type="ECO:0000313" key="2">
    <source>
        <dbReference type="Proteomes" id="UP001227268"/>
    </source>
</evidence>
<keyword evidence="2" id="KW-1185">Reference proteome</keyword>
<accession>A0ACC2W024</accession>
<proteinExistence type="predicted"/>